<gene>
    <name evidence="2" type="ORF">EDD18DRAFT_37461</name>
</gene>
<comment type="caution">
    <text evidence="2">The sequence shown here is derived from an EMBL/GenBank/DDBJ whole genome shotgun (WGS) entry which is preliminary data.</text>
</comment>
<dbReference type="Proteomes" id="UP001175228">
    <property type="component" value="Unassembled WGS sequence"/>
</dbReference>
<evidence type="ECO:0000313" key="3">
    <source>
        <dbReference type="Proteomes" id="UP001175228"/>
    </source>
</evidence>
<dbReference type="EMBL" id="JAUEPU010000001">
    <property type="protein sequence ID" value="KAK0506604.1"/>
    <property type="molecule type" value="Genomic_DNA"/>
</dbReference>
<proteinExistence type="predicted"/>
<dbReference type="AlphaFoldDB" id="A0AA39QQI0"/>
<sequence length="221" mass="23437">MHPYTVALPLPLPLLLLCICATLVSASHCSSRSISPRKKFAHGLSFEFLPAYFVINEPQSSAQWSNDAVNVVTWEKGVLDDITHFDMELMRLSQDGVTYIAYNVEALPSSPKSLNIYLQDIPTGDDYFLLFLNSTLGVMHCLSSRFAIVNATDVTSSASASATPDSSIPTVTISGSPNPTKGFVTTFASKASSIIFGITSGHKSGGAMVLAGAVVGAAMVL</sequence>
<keyword evidence="1" id="KW-0732">Signal</keyword>
<keyword evidence="3" id="KW-1185">Reference proteome</keyword>
<reference evidence="2" key="1">
    <citation type="submission" date="2023-06" db="EMBL/GenBank/DDBJ databases">
        <authorList>
            <consortium name="Lawrence Berkeley National Laboratory"/>
            <person name="Ahrendt S."/>
            <person name="Sahu N."/>
            <person name="Indic B."/>
            <person name="Wong-Bajracharya J."/>
            <person name="Merenyi Z."/>
            <person name="Ke H.-M."/>
            <person name="Monk M."/>
            <person name="Kocsube S."/>
            <person name="Drula E."/>
            <person name="Lipzen A."/>
            <person name="Balint B."/>
            <person name="Henrissat B."/>
            <person name="Andreopoulos B."/>
            <person name="Martin F.M."/>
            <person name="Harder C.B."/>
            <person name="Rigling D."/>
            <person name="Ford K.L."/>
            <person name="Foster G.D."/>
            <person name="Pangilinan J."/>
            <person name="Papanicolaou A."/>
            <person name="Barry K."/>
            <person name="LaButti K."/>
            <person name="Viragh M."/>
            <person name="Koriabine M."/>
            <person name="Yan M."/>
            <person name="Riley R."/>
            <person name="Champramary S."/>
            <person name="Plett K.L."/>
            <person name="Tsai I.J."/>
            <person name="Slot J."/>
            <person name="Sipos G."/>
            <person name="Plett J."/>
            <person name="Nagy L.G."/>
            <person name="Grigoriev I.V."/>
        </authorList>
    </citation>
    <scope>NUCLEOTIDE SEQUENCE</scope>
    <source>
        <strain evidence="2">HWK02</strain>
    </source>
</reference>
<feature type="chain" id="PRO_5041364448" evidence="1">
    <location>
        <begin position="27"/>
        <end position="221"/>
    </location>
</feature>
<evidence type="ECO:0000256" key="1">
    <source>
        <dbReference type="SAM" id="SignalP"/>
    </source>
</evidence>
<name>A0AA39QQI0_9AGAR</name>
<protein>
    <submittedName>
        <fullName evidence="2">Uncharacterized protein</fullName>
    </submittedName>
</protein>
<organism evidence="2 3">
    <name type="scientific">Armillaria luteobubalina</name>
    <dbReference type="NCBI Taxonomy" id="153913"/>
    <lineage>
        <taxon>Eukaryota</taxon>
        <taxon>Fungi</taxon>
        <taxon>Dikarya</taxon>
        <taxon>Basidiomycota</taxon>
        <taxon>Agaricomycotina</taxon>
        <taxon>Agaricomycetes</taxon>
        <taxon>Agaricomycetidae</taxon>
        <taxon>Agaricales</taxon>
        <taxon>Marasmiineae</taxon>
        <taxon>Physalacriaceae</taxon>
        <taxon>Armillaria</taxon>
    </lineage>
</organism>
<evidence type="ECO:0000313" key="2">
    <source>
        <dbReference type="EMBL" id="KAK0506604.1"/>
    </source>
</evidence>
<accession>A0AA39QQI0</accession>
<feature type="signal peptide" evidence="1">
    <location>
        <begin position="1"/>
        <end position="26"/>
    </location>
</feature>